<sequence>MKKISVLVSTGGIASFLLEDDQADELKKKVEAGVGNLTSFTKDSYTWMNIRHVVQIAIHEYIEPSEKEEDSEESPKT</sequence>
<proteinExistence type="predicted"/>
<accession>A0A0F9VQ81</accession>
<gene>
    <name evidence="1" type="ORF">LCGC14_0457050</name>
</gene>
<comment type="caution">
    <text evidence="1">The sequence shown here is derived from an EMBL/GenBank/DDBJ whole genome shotgun (WGS) entry which is preliminary data.</text>
</comment>
<name>A0A0F9VQ81_9ZZZZ</name>
<dbReference type="AlphaFoldDB" id="A0A0F9VQ81"/>
<dbReference type="EMBL" id="LAZR01000463">
    <property type="protein sequence ID" value="KKN67918.1"/>
    <property type="molecule type" value="Genomic_DNA"/>
</dbReference>
<protein>
    <submittedName>
        <fullName evidence="1">Uncharacterized protein</fullName>
    </submittedName>
</protein>
<reference evidence="1" key="1">
    <citation type="journal article" date="2015" name="Nature">
        <title>Complex archaea that bridge the gap between prokaryotes and eukaryotes.</title>
        <authorList>
            <person name="Spang A."/>
            <person name="Saw J.H."/>
            <person name="Jorgensen S.L."/>
            <person name="Zaremba-Niedzwiedzka K."/>
            <person name="Martijn J."/>
            <person name="Lind A.E."/>
            <person name="van Eijk R."/>
            <person name="Schleper C."/>
            <person name="Guy L."/>
            <person name="Ettema T.J."/>
        </authorList>
    </citation>
    <scope>NUCLEOTIDE SEQUENCE</scope>
</reference>
<evidence type="ECO:0000313" key="1">
    <source>
        <dbReference type="EMBL" id="KKN67918.1"/>
    </source>
</evidence>
<organism evidence="1">
    <name type="scientific">marine sediment metagenome</name>
    <dbReference type="NCBI Taxonomy" id="412755"/>
    <lineage>
        <taxon>unclassified sequences</taxon>
        <taxon>metagenomes</taxon>
        <taxon>ecological metagenomes</taxon>
    </lineage>
</organism>